<feature type="transmembrane region" description="Helical" evidence="1">
    <location>
        <begin position="47"/>
        <end position="72"/>
    </location>
</feature>
<sequence>MSREWGPWLVGGGLLLLAFGVLAWTGTLSWLGNLPGDLRIRSGDARIYIPVTSMLVVSLVLNVLLWVVLSLFRR</sequence>
<protein>
    <recommendedName>
        <fullName evidence="6">DUF2905 domain-containing protein</fullName>
    </recommendedName>
</protein>
<reference evidence="2" key="3">
    <citation type="submission" date="2020-02" db="EMBL/GenBank/DDBJ databases">
        <authorList>
            <person name="Matsumoto Y."/>
            <person name="Motooka D."/>
            <person name="Nakamura S."/>
        </authorList>
    </citation>
    <scope>NUCLEOTIDE SEQUENCE</scope>
    <source>
        <strain evidence="2">JCM 12405</strain>
    </source>
</reference>
<keyword evidence="1" id="KW-1133">Transmembrane helix</keyword>
<dbReference type="KEGG" id="mdr:MDOR_05460"/>
<keyword evidence="1" id="KW-0812">Transmembrane</keyword>
<gene>
    <name evidence="3" type="ORF">AWC01_09475</name>
    <name evidence="2" type="ORF">MDOR_05460</name>
</gene>
<dbReference type="InterPro" id="IPR021320">
    <property type="entry name" value="DUF2905"/>
</dbReference>
<dbReference type="Proteomes" id="UP000193564">
    <property type="component" value="Unassembled WGS sequence"/>
</dbReference>
<dbReference type="EMBL" id="LQOS01000025">
    <property type="protein sequence ID" value="ORV41633.1"/>
    <property type="molecule type" value="Genomic_DNA"/>
</dbReference>
<dbReference type="PANTHER" id="PTHR36443:SF1">
    <property type="entry name" value="BSR5223 PROTEIN"/>
    <property type="match status" value="1"/>
</dbReference>
<keyword evidence="4" id="KW-1185">Reference proteome</keyword>
<dbReference type="Pfam" id="PF11146">
    <property type="entry name" value="DUF2905"/>
    <property type="match status" value="1"/>
</dbReference>
<reference evidence="3 4" key="1">
    <citation type="submission" date="2016-01" db="EMBL/GenBank/DDBJ databases">
        <title>The new phylogeny of the genus Mycobacterium.</title>
        <authorList>
            <person name="Tarcisio F."/>
            <person name="Conor M."/>
            <person name="Antonella G."/>
            <person name="Elisabetta G."/>
            <person name="Giulia F.S."/>
            <person name="Sara T."/>
            <person name="Anna F."/>
            <person name="Clotilde B."/>
            <person name="Roberto B."/>
            <person name="Veronica D.S."/>
            <person name="Fabio R."/>
            <person name="Monica P."/>
            <person name="Olivier J."/>
            <person name="Enrico T."/>
            <person name="Nicola S."/>
        </authorList>
    </citation>
    <scope>NUCLEOTIDE SEQUENCE [LARGE SCALE GENOMIC DNA]</scope>
    <source>
        <strain evidence="3 4">DSM 44339</strain>
    </source>
</reference>
<dbReference type="EMBL" id="AP022605">
    <property type="protein sequence ID" value="BBZ06377.1"/>
    <property type="molecule type" value="Genomic_DNA"/>
</dbReference>
<reference evidence="2 5" key="2">
    <citation type="journal article" date="2019" name="Emerg. Microbes Infect.">
        <title>Comprehensive subspecies identification of 175 nontuberculous mycobacteria species based on 7547 genomic profiles.</title>
        <authorList>
            <person name="Matsumoto Y."/>
            <person name="Kinjo T."/>
            <person name="Motooka D."/>
            <person name="Nabeya D."/>
            <person name="Jung N."/>
            <person name="Uechi K."/>
            <person name="Horii T."/>
            <person name="Iida T."/>
            <person name="Fujita J."/>
            <person name="Nakamura S."/>
        </authorList>
    </citation>
    <scope>NUCLEOTIDE SEQUENCE [LARGE SCALE GENOMIC DNA]</scope>
    <source>
        <strain evidence="2 5">JCM 12405</strain>
    </source>
</reference>
<evidence type="ECO:0000256" key="1">
    <source>
        <dbReference type="SAM" id="Phobius"/>
    </source>
</evidence>
<evidence type="ECO:0008006" key="6">
    <source>
        <dbReference type="Google" id="ProtNLM"/>
    </source>
</evidence>
<keyword evidence="1" id="KW-0472">Membrane</keyword>
<evidence type="ECO:0000313" key="2">
    <source>
        <dbReference type="EMBL" id="BBZ06377.1"/>
    </source>
</evidence>
<evidence type="ECO:0000313" key="5">
    <source>
        <dbReference type="Proteomes" id="UP000467201"/>
    </source>
</evidence>
<dbReference type="STRING" id="126673.AWC01_09475"/>
<organism evidence="3 4">
    <name type="scientific">Mycolicibacterium doricum</name>
    <dbReference type="NCBI Taxonomy" id="126673"/>
    <lineage>
        <taxon>Bacteria</taxon>
        <taxon>Bacillati</taxon>
        <taxon>Actinomycetota</taxon>
        <taxon>Actinomycetes</taxon>
        <taxon>Mycobacteriales</taxon>
        <taxon>Mycobacteriaceae</taxon>
        <taxon>Mycolicibacterium</taxon>
    </lineage>
</organism>
<evidence type="ECO:0000313" key="4">
    <source>
        <dbReference type="Proteomes" id="UP000193564"/>
    </source>
</evidence>
<proteinExistence type="predicted"/>
<accession>A0A1X1TAM9</accession>
<dbReference type="RefSeq" id="WP_085190341.1">
    <property type="nucleotide sequence ID" value="NZ_AP022605.1"/>
</dbReference>
<dbReference type="AlphaFoldDB" id="A0A1X1TAM9"/>
<dbReference type="PANTHER" id="PTHR36443">
    <property type="entry name" value="BSR5223 PROTEIN"/>
    <property type="match status" value="1"/>
</dbReference>
<dbReference type="Proteomes" id="UP000467201">
    <property type="component" value="Chromosome"/>
</dbReference>
<evidence type="ECO:0000313" key="3">
    <source>
        <dbReference type="EMBL" id="ORV41633.1"/>
    </source>
</evidence>
<name>A0A1X1TAM9_9MYCO</name>